<gene>
    <name evidence="2" type="ORF">G5C33_10115</name>
</gene>
<name>A0A6G6YBC7_9SPHN</name>
<dbReference type="Pfam" id="PF05119">
    <property type="entry name" value="Terminase_4"/>
    <property type="match status" value="1"/>
</dbReference>
<sequence>MAARKVAKKGDFGKGIVEPNWSVLLSDTNERKAAKAHWNCVTAEMADREILSPSNGHAIQRLVIAYLVYDRCARQVAIDGLITEPNPENPKAIARLSIHYKAQCEAEKTVERLEAQLGLSPGRRSRVGKVAKKRERSAGADAFLGPRA</sequence>
<evidence type="ECO:0000313" key="2">
    <source>
        <dbReference type="EMBL" id="QIG81886.1"/>
    </source>
</evidence>
<proteinExistence type="predicted"/>
<dbReference type="KEGG" id="spzr:G5C33_10115"/>
<organism evidence="2 3">
    <name type="scientific">Stakelama tenebrarum</name>
    <dbReference type="NCBI Taxonomy" id="2711215"/>
    <lineage>
        <taxon>Bacteria</taxon>
        <taxon>Pseudomonadati</taxon>
        <taxon>Pseudomonadota</taxon>
        <taxon>Alphaproteobacteria</taxon>
        <taxon>Sphingomonadales</taxon>
        <taxon>Sphingomonadaceae</taxon>
        <taxon>Stakelama</taxon>
    </lineage>
</organism>
<evidence type="ECO:0000256" key="1">
    <source>
        <dbReference type="SAM" id="MobiDB-lite"/>
    </source>
</evidence>
<feature type="region of interest" description="Disordered" evidence="1">
    <location>
        <begin position="123"/>
        <end position="148"/>
    </location>
</feature>
<dbReference type="AlphaFoldDB" id="A0A6G6YBC7"/>
<dbReference type="InterPro" id="IPR006448">
    <property type="entry name" value="Phage_term_ssu_P27"/>
</dbReference>
<protein>
    <submittedName>
        <fullName evidence="2">P27 family phage terminase small subunit</fullName>
    </submittedName>
</protein>
<dbReference type="EMBL" id="CP049109">
    <property type="protein sequence ID" value="QIG81886.1"/>
    <property type="molecule type" value="Genomic_DNA"/>
</dbReference>
<evidence type="ECO:0000313" key="3">
    <source>
        <dbReference type="Proteomes" id="UP000501568"/>
    </source>
</evidence>
<dbReference type="Proteomes" id="UP000501568">
    <property type="component" value="Chromosome"/>
</dbReference>
<keyword evidence="3" id="KW-1185">Reference proteome</keyword>
<reference evidence="2 3" key="1">
    <citation type="submission" date="2020-02" db="EMBL/GenBank/DDBJ databases">
        <authorList>
            <person name="Zheng R.K."/>
            <person name="Sun C.M."/>
        </authorList>
    </citation>
    <scope>NUCLEOTIDE SEQUENCE [LARGE SCALE GENOMIC DNA]</scope>
    <source>
        <strain evidence="3">zrk23</strain>
    </source>
</reference>
<dbReference type="RefSeq" id="WP_165328811.1">
    <property type="nucleotide sequence ID" value="NZ_CP049109.1"/>
</dbReference>
<feature type="compositionally biased region" description="Basic residues" evidence="1">
    <location>
        <begin position="123"/>
        <end position="135"/>
    </location>
</feature>
<accession>A0A6G6YBC7</accession>